<accession>A0A9P4I860</accession>
<proteinExistence type="predicted"/>
<dbReference type="PANTHER" id="PTHR22893">
    <property type="entry name" value="NADH OXIDOREDUCTASE-RELATED"/>
    <property type="match status" value="1"/>
</dbReference>
<dbReference type="Proteomes" id="UP000799772">
    <property type="component" value="Unassembled WGS sequence"/>
</dbReference>
<dbReference type="Gene3D" id="3.20.20.70">
    <property type="entry name" value="Aldolase class I"/>
    <property type="match status" value="1"/>
</dbReference>
<dbReference type="Pfam" id="PF00724">
    <property type="entry name" value="Oxidored_FMN"/>
    <property type="match status" value="1"/>
</dbReference>
<dbReference type="CDD" id="cd02933">
    <property type="entry name" value="OYE_like_FMN"/>
    <property type="match status" value="1"/>
</dbReference>
<dbReference type="AlphaFoldDB" id="A0A9P4I860"/>
<dbReference type="InterPro" id="IPR013785">
    <property type="entry name" value="Aldolase_TIM"/>
</dbReference>
<name>A0A9P4I860_9PEZI</name>
<gene>
    <name evidence="2" type="ORF">NA57DRAFT_46890</name>
</gene>
<evidence type="ECO:0000313" key="3">
    <source>
        <dbReference type="Proteomes" id="UP000799772"/>
    </source>
</evidence>
<dbReference type="OrthoDB" id="276546at2759"/>
<reference evidence="2" key="1">
    <citation type="journal article" date="2020" name="Stud. Mycol.">
        <title>101 Dothideomycetes genomes: a test case for predicting lifestyles and emergence of pathogens.</title>
        <authorList>
            <person name="Haridas S."/>
            <person name="Albert R."/>
            <person name="Binder M."/>
            <person name="Bloem J."/>
            <person name="Labutti K."/>
            <person name="Salamov A."/>
            <person name="Andreopoulos B."/>
            <person name="Baker S."/>
            <person name="Barry K."/>
            <person name="Bills G."/>
            <person name="Bluhm B."/>
            <person name="Cannon C."/>
            <person name="Castanera R."/>
            <person name="Culley D."/>
            <person name="Daum C."/>
            <person name="Ezra D."/>
            <person name="Gonzalez J."/>
            <person name="Henrissat B."/>
            <person name="Kuo A."/>
            <person name="Liang C."/>
            <person name="Lipzen A."/>
            <person name="Lutzoni F."/>
            <person name="Magnuson J."/>
            <person name="Mondo S."/>
            <person name="Nolan M."/>
            <person name="Ohm R."/>
            <person name="Pangilinan J."/>
            <person name="Park H.-J."/>
            <person name="Ramirez L."/>
            <person name="Alfaro M."/>
            <person name="Sun H."/>
            <person name="Tritt A."/>
            <person name="Yoshinaga Y."/>
            <person name="Zwiers L.-H."/>
            <person name="Turgeon B."/>
            <person name="Goodwin S."/>
            <person name="Spatafora J."/>
            <person name="Crous P."/>
            <person name="Grigoriev I."/>
        </authorList>
    </citation>
    <scope>NUCLEOTIDE SEQUENCE</scope>
    <source>
        <strain evidence="2">CBS 133067</strain>
    </source>
</reference>
<dbReference type="InterPro" id="IPR001155">
    <property type="entry name" value="OxRdtase_FMN_N"/>
</dbReference>
<dbReference type="EMBL" id="ML978135">
    <property type="protein sequence ID" value="KAF2094189.1"/>
    <property type="molecule type" value="Genomic_DNA"/>
</dbReference>
<dbReference type="InterPro" id="IPR045247">
    <property type="entry name" value="Oye-like"/>
</dbReference>
<dbReference type="PANTHER" id="PTHR22893:SF91">
    <property type="entry name" value="NADPH DEHYDROGENASE 2-RELATED"/>
    <property type="match status" value="1"/>
</dbReference>
<feature type="domain" description="NADH:flavin oxidoreductase/NADH oxidase N-terminal" evidence="1">
    <location>
        <begin position="6"/>
        <end position="334"/>
    </location>
</feature>
<organism evidence="2 3">
    <name type="scientific">Rhizodiscina lignyota</name>
    <dbReference type="NCBI Taxonomy" id="1504668"/>
    <lineage>
        <taxon>Eukaryota</taxon>
        <taxon>Fungi</taxon>
        <taxon>Dikarya</taxon>
        <taxon>Ascomycota</taxon>
        <taxon>Pezizomycotina</taxon>
        <taxon>Dothideomycetes</taxon>
        <taxon>Pleosporomycetidae</taxon>
        <taxon>Aulographales</taxon>
        <taxon>Rhizodiscinaceae</taxon>
        <taxon>Rhizodiscina</taxon>
    </lineage>
</organism>
<dbReference type="GO" id="GO:0003959">
    <property type="term" value="F:NADPH dehydrogenase activity"/>
    <property type="evidence" value="ECO:0007669"/>
    <property type="project" value="TreeGrafter"/>
</dbReference>
<keyword evidence="3" id="KW-1185">Reference proteome</keyword>
<evidence type="ECO:0000313" key="2">
    <source>
        <dbReference type="EMBL" id="KAF2094189.1"/>
    </source>
</evidence>
<dbReference type="FunFam" id="3.20.20.70:FF:000138">
    <property type="entry name" value="NADPH dehydrogenase 1"/>
    <property type="match status" value="1"/>
</dbReference>
<sequence length="368" mass="41079">MPKISDPLRIGNCQLEHRIVMAPLTRLRSDEEHIPLPMVTEYYAQRASVPGTMLITEATFVSFRHSGRDANAPGIYTKEQIAEWKQITDAVHARGSFIWLQIWALGRAARAHALAAKGLEMISSSATPLTPESPVPRPMTEEEIWQCIGDFGSAAKNAVEAGFDGVEVHGANGYMIDQFTQDNCNKRTDAWGGSVEKRARFCIEVTKSCIEAIGVDRVGVRLAPWNTFQGMRMADPIPQFTYLIKELTKLKPAFLHLVESRVAGNYDIEASETLQFAVDAWGHTNPLLVAGGYKPDTAQKALETEYKDYDVAIVFGRFFISNPDLPYRILHGLPIAHYNRDTFYTAKSTEGYTDYPFIEGFKVPTIKA</sequence>
<dbReference type="GO" id="GO:0010181">
    <property type="term" value="F:FMN binding"/>
    <property type="evidence" value="ECO:0007669"/>
    <property type="project" value="InterPro"/>
</dbReference>
<evidence type="ECO:0000259" key="1">
    <source>
        <dbReference type="Pfam" id="PF00724"/>
    </source>
</evidence>
<protein>
    <submittedName>
        <fullName evidence="2">FMN-linked oxidoreductase</fullName>
    </submittedName>
</protein>
<dbReference type="SUPFAM" id="SSF51395">
    <property type="entry name" value="FMN-linked oxidoreductases"/>
    <property type="match status" value="1"/>
</dbReference>
<comment type="caution">
    <text evidence="2">The sequence shown here is derived from an EMBL/GenBank/DDBJ whole genome shotgun (WGS) entry which is preliminary data.</text>
</comment>